<dbReference type="Proteomes" id="UP000192330">
    <property type="component" value="Unassembled WGS sequence"/>
</dbReference>
<reference evidence="2 3" key="1">
    <citation type="submission" date="2017-04" db="EMBL/GenBank/DDBJ databases">
        <authorList>
            <person name="Afonso C.L."/>
            <person name="Miller P.J."/>
            <person name="Scott M.A."/>
            <person name="Spackman E."/>
            <person name="Goraichik I."/>
            <person name="Dimitrov K.M."/>
            <person name="Suarez D.L."/>
            <person name="Swayne D.E."/>
        </authorList>
    </citation>
    <scope>NUCLEOTIDE SEQUENCE [LARGE SCALE GENOMIC DNA]</scope>
    <source>
        <strain evidence="2 3">CGMCC 1.12644</strain>
    </source>
</reference>
<keyword evidence="1" id="KW-0732">Signal</keyword>
<feature type="chain" id="PRO_5012348245" evidence="1">
    <location>
        <begin position="30"/>
        <end position="242"/>
    </location>
</feature>
<accession>A0A1W2C7B3</accession>
<evidence type="ECO:0000256" key="1">
    <source>
        <dbReference type="SAM" id="SignalP"/>
    </source>
</evidence>
<feature type="signal peptide" evidence="1">
    <location>
        <begin position="1"/>
        <end position="29"/>
    </location>
</feature>
<dbReference type="RefSeq" id="WP_084353012.1">
    <property type="nucleotide sequence ID" value="NZ_FWYD01000006.1"/>
</dbReference>
<dbReference type="STRING" id="1387277.SAMN06295998_106121"/>
<dbReference type="OrthoDB" id="7865311at2"/>
<keyword evidence="3" id="KW-1185">Reference proteome</keyword>
<sequence>MFEFLNGMDVALRRLFLAIAATLTLAACADPLEQVGRLEDVDIAEDATMVEALPAPAESRPEGGFFSRFFEGGSAKGATQGGTVSNGQTLPYGEVGVLCGVSDRKLGKAIARHPERGRGYTLYDSAPGSTAPHSFYVTGFDDQCARQITGALVMFGSPSMHEQLRYGLPAESQPVSATDEAYETLKRRVCGAARGKPCGRGIARMEKNTVFVTIYENFASNPRWAELLLHDGELLAQGMKGR</sequence>
<dbReference type="EMBL" id="FWYD01000006">
    <property type="protein sequence ID" value="SMC81020.1"/>
    <property type="molecule type" value="Genomic_DNA"/>
</dbReference>
<gene>
    <name evidence="2" type="ORF">SAMN06295998_106121</name>
</gene>
<dbReference type="AlphaFoldDB" id="A0A1W2C7B3"/>
<name>A0A1W2C7B3_9RHOB</name>
<evidence type="ECO:0000313" key="2">
    <source>
        <dbReference type="EMBL" id="SMC81020.1"/>
    </source>
</evidence>
<proteinExistence type="predicted"/>
<organism evidence="2 3">
    <name type="scientific">Primorskyibacter flagellatus</name>
    <dbReference type="NCBI Taxonomy" id="1387277"/>
    <lineage>
        <taxon>Bacteria</taxon>
        <taxon>Pseudomonadati</taxon>
        <taxon>Pseudomonadota</taxon>
        <taxon>Alphaproteobacteria</taxon>
        <taxon>Rhodobacterales</taxon>
        <taxon>Roseobacteraceae</taxon>
        <taxon>Primorskyibacter</taxon>
    </lineage>
</organism>
<evidence type="ECO:0000313" key="3">
    <source>
        <dbReference type="Proteomes" id="UP000192330"/>
    </source>
</evidence>
<protein>
    <submittedName>
        <fullName evidence="2">Uncharacterized protein</fullName>
    </submittedName>
</protein>